<evidence type="ECO:0000313" key="8">
    <source>
        <dbReference type="EMBL" id="MEX0468491.1"/>
    </source>
</evidence>
<dbReference type="PANTHER" id="PTHR34584:SF1">
    <property type="entry name" value="NA(+)_H(+) ANTIPORTER SUBUNIT E1"/>
    <property type="match status" value="1"/>
</dbReference>
<dbReference type="Pfam" id="PF01899">
    <property type="entry name" value="MNHE"/>
    <property type="match status" value="1"/>
</dbReference>
<dbReference type="Proteomes" id="UP001556709">
    <property type="component" value="Unassembled WGS sequence"/>
</dbReference>
<name>A0ABV3TA32_9GAMM</name>
<comment type="subcellular location">
    <subcellularLocation>
        <location evidence="1">Cell membrane</location>
        <topology evidence="1">Multi-pass membrane protein</topology>
    </subcellularLocation>
</comment>
<dbReference type="RefSeq" id="WP_367958008.1">
    <property type="nucleotide sequence ID" value="NZ_JBAKFK010000001.1"/>
</dbReference>
<evidence type="ECO:0000256" key="4">
    <source>
        <dbReference type="ARBA" id="ARBA00022692"/>
    </source>
</evidence>
<evidence type="ECO:0000256" key="2">
    <source>
        <dbReference type="ARBA" id="ARBA00006228"/>
    </source>
</evidence>
<feature type="transmembrane region" description="Helical" evidence="7">
    <location>
        <begin position="63"/>
        <end position="83"/>
    </location>
</feature>
<evidence type="ECO:0000256" key="7">
    <source>
        <dbReference type="SAM" id="Phobius"/>
    </source>
</evidence>
<reference evidence="8 9" key="1">
    <citation type="submission" date="2024-02" db="EMBL/GenBank/DDBJ databases">
        <title>New especies of Spiribacter isolated from saline water.</title>
        <authorList>
            <person name="Leon M.J."/>
            <person name="De La Haba R."/>
            <person name="Sanchez-Porro C."/>
            <person name="Ventosa A."/>
        </authorList>
    </citation>
    <scope>NUCLEOTIDE SEQUENCE [LARGE SCALE GENOMIC DNA]</scope>
    <source>
        <strain evidence="9">ag22IC6-390</strain>
    </source>
</reference>
<evidence type="ECO:0000256" key="3">
    <source>
        <dbReference type="ARBA" id="ARBA00022475"/>
    </source>
</evidence>
<keyword evidence="4 7" id="KW-0812">Transmembrane</keyword>
<keyword evidence="3" id="KW-1003">Cell membrane</keyword>
<evidence type="ECO:0000256" key="1">
    <source>
        <dbReference type="ARBA" id="ARBA00004651"/>
    </source>
</evidence>
<gene>
    <name evidence="8" type="ORF">V6X73_01895</name>
</gene>
<dbReference type="InterPro" id="IPR002758">
    <property type="entry name" value="Cation_antiport_E"/>
</dbReference>
<accession>A0ABV3TA32</accession>
<sequence>MRYFISLSLMLAALWLSLSGVYKPLIFGLGGASIALVVWLTERMEVLGAEHDAGLWSWRLPVYWGWLLWQVVLANLMVSRAVLSRRPIRPRLLQVRASQQTLVGRVTYGNSITLTPGTITTDLPSDDEDLQVHALLPVAAEDLRSGEMARRVDWLENGR</sequence>
<dbReference type="EMBL" id="JBAKFM010000001">
    <property type="protein sequence ID" value="MEX0468491.1"/>
    <property type="molecule type" value="Genomic_DNA"/>
</dbReference>
<dbReference type="PANTHER" id="PTHR34584">
    <property type="entry name" value="NA(+)/H(+) ANTIPORTER SUBUNIT E1"/>
    <property type="match status" value="1"/>
</dbReference>
<protein>
    <submittedName>
        <fullName evidence="8">Na+/H+ antiporter subunit E</fullName>
    </submittedName>
</protein>
<comment type="similarity">
    <text evidence="2">Belongs to the CPA3 antiporters (TC 2.A.63) subunit E family.</text>
</comment>
<organism evidence="8 9">
    <name type="scientific">Spiribacter pallidus</name>
    <dbReference type="NCBI Taxonomy" id="1987936"/>
    <lineage>
        <taxon>Bacteria</taxon>
        <taxon>Pseudomonadati</taxon>
        <taxon>Pseudomonadota</taxon>
        <taxon>Gammaproteobacteria</taxon>
        <taxon>Chromatiales</taxon>
        <taxon>Ectothiorhodospiraceae</taxon>
        <taxon>Spiribacter</taxon>
    </lineage>
</organism>
<evidence type="ECO:0000256" key="6">
    <source>
        <dbReference type="ARBA" id="ARBA00023136"/>
    </source>
</evidence>
<evidence type="ECO:0000256" key="5">
    <source>
        <dbReference type="ARBA" id="ARBA00022989"/>
    </source>
</evidence>
<comment type="caution">
    <text evidence="8">The sequence shown here is derived from an EMBL/GenBank/DDBJ whole genome shotgun (WGS) entry which is preliminary data.</text>
</comment>
<proteinExistence type="inferred from homology"/>
<evidence type="ECO:0000313" key="9">
    <source>
        <dbReference type="Proteomes" id="UP001556709"/>
    </source>
</evidence>
<keyword evidence="5 7" id="KW-1133">Transmembrane helix</keyword>
<keyword evidence="6 7" id="KW-0472">Membrane</keyword>
<keyword evidence="9" id="KW-1185">Reference proteome</keyword>